<protein>
    <submittedName>
        <fullName evidence="2">Response regulator aspartate phosphatase containing TPR repeat domain protein</fullName>
    </submittedName>
</protein>
<dbReference type="KEGG" id="brm:Bmur_0466"/>
<accession>D5U6K3</accession>
<dbReference type="PROSITE" id="PS51257">
    <property type="entry name" value="PROKAR_LIPOPROTEIN"/>
    <property type="match status" value="1"/>
</dbReference>
<sequence>MDFLVKKSFVFLVILVFLLASCASAVKISVEEERYPKIIAEKAYTEFGNKNYKTAIAYYQYIIDNFDRENYSKDVAWAYYEIGFCYYYQNKYEEALTYFDIVINNFTVLPPRILAQKVMQDIYDKKPKLKPVEIIEEEVEIIEENVDS</sequence>
<reference evidence="2 3" key="1">
    <citation type="journal article" date="2010" name="Stand. Genomic Sci.">
        <title>Complete genome sequence of Brachyspira murdochii type strain (56-150).</title>
        <authorList>
            <person name="Pati A."/>
            <person name="Sikorski J."/>
            <person name="Gronow S."/>
            <person name="Munk C."/>
            <person name="Lapidus A."/>
            <person name="Copeland A."/>
            <person name="Glavina Del Tio T."/>
            <person name="Nolan M."/>
            <person name="Lucas S."/>
            <person name="Chen F."/>
            <person name="Tice H."/>
            <person name="Cheng J.F."/>
            <person name="Han C."/>
            <person name="Detter J.C."/>
            <person name="Bruce D."/>
            <person name="Tapia R."/>
            <person name="Goodwin L."/>
            <person name="Pitluck S."/>
            <person name="Liolios K."/>
            <person name="Ivanova N."/>
            <person name="Mavromatis K."/>
            <person name="Mikhailova N."/>
            <person name="Chen A."/>
            <person name="Palaniappan K."/>
            <person name="Land M."/>
            <person name="Hauser L."/>
            <person name="Chang Y.J."/>
            <person name="Jeffries C.D."/>
            <person name="Spring S."/>
            <person name="Rohde M."/>
            <person name="Goker M."/>
            <person name="Bristow J."/>
            <person name="Eisen J.A."/>
            <person name="Markowitz V."/>
            <person name="Hugenholtz P."/>
            <person name="Kyrpides N.C."/>
            <person name="Klenk H.P."/>
        </authorList>
    </citation>
    <scope>NUCLEOTIDE SEQUENCE [LARGE SCALE GENOMIC DNA]</scope>
    <source>
        <strain evidence="3">ATCC 51284 / DSM 12563 / 56-150</strain>
    </source>
</reference>
<keyword evidence="1" id="KW-0732">Signal</keyword>
<dbReference type="InterPro" id="IPR019734">
    <property type="entry name" value="TPR_rpt"/>
</dbReference>
<dbReference type="eggNOG" id="COG1729">
    <property type="taxonomic scope" value="Bacteria"/>
</dbReference>
<dbReference type="Pfam" id="PF13424">
    <property type="entry name" value="TPR_12"/>
    <property type="match status" value="1"/>
</dbReference>
<dbReference type="InterPro" id="IPR011990">
    <property type="entry name" value="TPR-like_helical_dom_sf"/>
</dbReference>
<feature type="chain" id="PRO_5003077252" evidence="1">
    <location>
        <begin position="26"/>
        <end position="148"/>
    </location>
</feature>
<proteinExistence type="predicted"/>
<evidence type="ECO:0000313" key="2">
    <source>
        <dbReference type="EMBL" id="ADG70569.1"/>
    </source>
</evidence>
<name>D5U6K3_BRAM5</name>
<dbReference type="STRING" id="526224.Bmur_0466"/>
<evidence type="ECO:0000313" key="3">
    <source>
        <dbReference type="Proteomes" id="UP000001915"/>
    </source>
</evidence>
<dbReference type="EMBL" id="CP001959">
    <property type="protein sequence ID" value="ADG70569.1"/>
    <property type="molecule type" value="Genomic_DNA"/>
</dbReference>
<feature type="signal peptide" evidence="1">
    <location>
        <begin position="1"/>
        <end position="25"/>
    </location>
</feature>
<dbReference type="SMART" id="SM00028">
    <property type="entry name" value="TPR"/>
    <property type="match status" value="2"/>
</dbReference>
<dbReference type="AlphaFoldDB" id="D5U6K3"/>
<gene>
    <name evidence="2" type="ordered locus">Bmur_0466</name>
</gene>
<dbReference type="SUPFAM" id="SSF48452">
    <property type="entry name" value="TPR-like"/>
    <property type="match status" value="1"/>
</dbReference>
<evidence type="ECO:0000256" key="1">
    <source>
        <dbReference type="SAM" id="SignalP"/>
    </source>
</evidence>
<dbReference type="HOGENOM" id="CLU_1755348_0_0_12"/>
<dbReference type="Gene3D" id="1.25.40.10">
    <property type="entry name" value="Tetratricopeptide repeat domain"/>
    <property type="match status" value="1"/>
</dbReference>
<dbReference type="Proteomes" id="UP000001915">
    <property type="component" value="Chromosome"/>
</dbReference>
<organism evidence="2 3">
    <name type="scientific">Brachyspira murdochii (strain ATCC 51284 / DSM 12563 / 56-150)</name>
    <name type="common">Serpulina murdochii</name>
    <dbReference type="NCBI Taxonomy" id="526224"/>
    <lineage>
        <taxon>Bacteria</taxon>
        <taxon>Pseudomonadati</taxon>
        <taxon>Spirochaetota</taxon>
        <taxon>Spirochaetia</taxon>
        <taxon>Brachyspirales</taxon>
        <taxon>Brachyspiraceae</taxon>
        <taxon>Brachyspira</taxon>
    </lineage>
</organism>